<organism evidence="2 3">
    <name type="scientific">Candidatus Methylacidiphilum infernorum</name>
    <dbReference type="NCBI Taxonomy" id="511746"/>
    <lineage>
        <taxon>Bacteria</taxon>
        <taxon>Pseudomonadati</taxon>
        <taxon>Verrucomicrobiota</taxon>
        <taxon>Methylacidiphilae</taxon>
        <taxon>Methylacidiphilales</taxon>
        <taxon>Methylacidiphilaceae</taxon>
        <taxon>Methylacidiphilum (ex Ratnadevi et al. 2023)</taxon>
    </lineage>
</organism>
<name>A0ABX7PSW3_9BACT</name>
<accession>A0ABX7PSW3</accession>
<evidence type="ECO:0008006" key="4">
    <source>
        <dbReference type="Google" id="ProtNLM"/>
    </source>
</evidence>
<dbReference type="InterPro" id="IPR011990">
    <property type="entry name" value="TPR-like_helical_dom_sf"/>
</dbReference>
<evidence type="ECO:0000313" key="3">
    <source>
        <dbReference type="Proteomes" id="UP000663088"/>
    </source>
</evidence>
<dbReference type="SUPFAM" id="SSF48452">
    <property type="entry name" value="TPR-like"/>
    <property type="match status" value="1"/>
</dbReference>
<keyword evidence="3" id="KW-1185">Reference proteome</keyword>
<dbReference type="Gene3D" id="1.25.40.10">
    <property type="entry name" value="Tetratricopeptide repeat domain"/>
    <property type="match status" value="1"/>
</dbReference>
<sequence length="204" mass="21470">MNPRIETGSKAKWLVLAALGMIFLMSSAELTLGVPDPSKLPAGGKKVALAPQMILGANGEGKKAQELLQEGRLAEAEAVAQADLHTAISRSGFSSFGLLVPYNNMGVVYTVEGKFADAHKMFVRAIGLGRAAVSQGEMASGYSGGSTYRQAGAGAGKGLTMQKKLLALCLFNNGLAYRKEGEPAKAERFEAEARKLDPSLPELK</sequence>
<dbReference type="EMBL" id="CP065956">
    <property type="protein sequence ID" value="QSR86062.1"/>
    <property type="molecule type" value="Genomic_DNA"/>
</dbReference>
<proteinExistence type="predicted"/>
<protein>
    <recommendedName>
        <fullName evidence="4">TPR repeats containing protein</fullName>
    </recommendedName>
</protein>
<gene>
    <name evidence="2" type="ORF">EM20IM_05990</name>
</gene>
<dbReference type="RefSeq" id="WP_012462460.1">
    <property type="nucleotide sequence ID" value="NZ_CP065956.1"/>
</dbReference>
<evidence type="ECO:0000313" key="2">
    <source>
        <dbReference type="EMBL" id="QSR86062.1"/>
    </source>
</evidence>
<dbReference type="Proteomes" id="UP000663088">
    <property type="component" value="Chromosome"/>
</dbReference>
<reference evidence="2 3" key="1">
    <citation type="submission" date="2020-12" db="EMBL/GenBank/DDBJ databases">
        <authorList>
            <person name="Awala S.I."/>
            <person name="Gwak J.-H."/>
            <person name="Kim S.-J."/>
            <person name="Rhee S.-K."/>
        </authorList>
    </citation>
    <scope>NUCLEOTIDE SEQUENCE [LARGE SCALE GENOMIC DNA]</scope>
    <source>
        <strain evidence="2 3">IT5</strain>
    </source>
</reference>
<evidence type="ECO:0000256" key="1">
    <source>
        <dbReference type="SAM" id="MobiDB-lite"/>
    </source>
</evidence>
<feature type="region of interest" description="Disordered" evidence="1">
    <location>
        <begin position="182"/>
        <end position="204"/>
    </location>
</feature>